<evidence type="ECO:0000313" key="2">
    <source>
        <dbReference type="Proteomes" id="UP000541444"/>
    </source>
</evidence>
<dbReference type="AlphaFoldDB" id="A0A7J7M7S7"/>
<reference evidence="1 2" key="1">
    <citation type="journal article" date="2020" name="IScience">
        <title>Genome Sequencing of the Endangered Kingdonia uniflora (Circaeasteraceae, Ranunculales) Reveals Potential Mechanisms of Evolutionary Specialization.</title>
        <authorList>
            <person name="Sun Y."/>
            <person name="Deng T."/>
            <person name="Zhang A."/>
            <person name="Moore M.J."/>
            <person name="Landis J.B."/>
            <person name="Lin N."/>
            <person name="Zhang H."/>
            <person name="Zhang X."/>
            <person name="Huang J."/>
            <person name="Zhang X."/>
            <person name="Sun H."/>
            <person name="Wang H."/>
        </authorList>
    </citation>
    <scope>NUCLEOTIDE SEQUENCE [LARGE SCALE GENOMIC DNA]</scope>
    <source>
        <strain evidence="1">TB1705</strain>
        <tissue evidence="1">Leaf</tissue>
    </source>
</reference>
<sequence>MDSIISYFSLKAIFFTCPEMRFLSLDPMNALTTFHHDHEVLLFLDNFYFLE</sequence>
<name>A0A7J7M7S7_9MAGN</name>
<dbReference type="EMBL" id="JACGCM010001726">
    <property type="protein sequence ID" value="KAF6150892.1"/>
    <property type="molecule type" value="Genomic_DNA"/>
</dbReference>
<evidence type="ECO:0000313" key="1">
    <source>
        <dbReference type="EMBL" id="KAF6150892.1"/>
    </source>
</evidence>
<organism evidence="1 2">
    <name type="scientific">Kingdonia uniflora</name>
    <dbReference type="NCBI Taxonomy" id="39325"/>
    <lineage>
        <taxon>Eukaryota</taxon>
        <taxon>Viridiplantae</taxon>
        <taxon>Streptophyta</taxon>
        <taxon>Embryophyta</taxon>
        <taxon>Tracheophyta</taxon>
        <taxon>Spermatophyta</taxon>
        <taxon>Magnoliopsida</taxon>
        <taxon>Ranunculales</taxon>
        <taxon>Circaeasteraceae</taxon>
        <taxon>Kingdonia</taxon>
    </lineage>
</organism>
<keyword evidence="2" id="KW-1185">Reference proteome</keyword>
<proteinExistence type="predicted"/>
<dbReference type="Proteomes" id="UP000541444">
    <property type="component" value="Unassembled WGS sequence"/>
</dbReference>
<gene>
    <name evidence="1" type="ORF">GIB67_020975</name>
</gene>
<accession>A0A7J7M7S7</accession>
<protein>
    <submittedName>
        <fullName evidence="1">Uncharacterized protein</fullName>
    </submittedName>
</protein>
<comment type="caution">
    <text evidence="1">The sequence shown here is derived from an EMBL/GenBank/DDBJ whole genome shotgun (WGS) entry which is preliminary data.</text>
</comment>